<evidence type="ECO:0000256" key="2">
    <source>
        <dbReference type="ARBA" id="ARBA00006275"/>
    </source>
</evidence>
<keyword evidence="5" id="KW-0998">Cell outer membrane</keyword>
<keyword evidence="3" id="KW-0732">Signal</keyword>
<name>A0A2S7WTM4_9FLAO</name>
<dbReference type="Gene3D" id="1.25.40.390">
    <property type="match status" value="2"/>
</dbReference>
<dbReference type="Pfam" id="PF14322">
    <property type="entry name" value="SusD-like_3"/>
    <property type="match status" value="1"/>
</dbReference>
<evidence type="ECO:0000259" key="7">
    <source>
        <dbReference type="Pfam" id="PF14322"/>
    </source>
</evidence>
<proteinExistence type="inferred from homology"/>
<organism evidence="8 9">
    <name type="scientific">Polaribacter porphyrae</name>
    <dbReference type="NCBI Taxonomy" id="1137780"/>
    <lineage>
        <taxon>Bacteria</taxon>
        <taxon>Pseudomonadati</taxon>
        <taxon>Bacteroidota</taxon>
        <taxon>Flavobacteriia</taxon>
        <taxon>Flavobacteriales</taxon>
        <taxon>Flavobacteriaceae</taxon>
    </lineage>
</organism>
<reference evidence="8 9" key="1">
    <citation type="submission" date="2016-12" db="EMBL/GenBank/DDBJ databases">
        <title>Trade-off between light-utilization and light-protection in marine flavobacteria.</title>
        <authorList>
            <person name="Kumagai Y."/>
            <person name="Yoshizawa S."/>
            <person name="Kogure K."/>
            <person name="Iwasaki W."/>
        </authorList>
    </citation>
    <scope>NUCLEOTIDE SEQUENCE [LARGE SCALE GENOMIC DNA]</scope>
    <source>
        <strain evidence="8 9">NBRC 108759</strain>
    </source>
</reference>
<sequence>MTKALYTLSLVLFLTQCDDYLSELPDDRTLIDTPDKISSLLVNAYPDGNYMMMAEFMSDNVGDTKNITNTNPLDMALYKWENTNLEDRDTPVSYWNSCYEAISQANQALQSIKELEGGFDLKAQKGEALIARAYAHFMLVSFWSKRYNPTTASTDLGVPYVLEPETVLIKEYKRNTIQEVYDFIEKDLVDGLQLVTNNYNKPKFHFNNEAAHAFASRFYLHKGDWDKVIEHSSKAISDGSQIRNIGEYRALSFSEQRQRYASVTDNSNLLIVSTSSLYARTHSTSRFGLDPNGKLPELFGSSETANPFNKRWSYPTFRYNSNGVRFRAKFLEYFKVTNASAGIGLPFLGIVLFTKDEALLNRAEAYVMKKNYAGALSDLNIFLSFKTRGYNAATDNLTETIVKNKYPVVADEFTPFYTIDATQTSYIKGIAEYKRREFYHEGLRWFDVKRFNLKVEHELEGSGTLTLNKDDNRRVLQIPASAIQFGLQQNPK</sequence>
<evidence type="ECO:0000313" key="9">
    <source>
        <dbReference type="Proteomes" id="UP000238882"/>
    </source>
</evidence>
<dbReference type="InterPro" id="IPR012944">
    <property type="entry name" value="SusD_RagB_dom"/>
</dbReference>
<gene>
    <name evidence="8" type="ORF">BTO18_07250</name>
</gene>
<feature type="domain" description="RagB/SusD" evidence="6">
    <location>
        <begin position="357"/>
        <end position="453"/>
    </location>
</feature>
<evidence type="ECO:0000256" key="1">
    <source>
        <dbReference type="ARBA" id="ARBA00004442"/>
    </source>
</evidence>
<evidence type="ECO:0000256" key="3">
    <source>
        <dbReference type="ARBA" id="ARBA00022729"/>
    </source>
</evidence>
<dbReference type="GO" id="GO:0009279">
    <property type="term" value="C:cell outer membrane"/>
    <property type="evidence" value="ECO:0007669"/>
    <property type="project" value="UniProtKB-SubCell"/>
</dbReference>
<dbReference type="Proteomes" id="UP000238882">
    <property type="component" value="Unassembled WGS sequence"/>
</dbReference>
<evidence type="ECO:0000256" key="4">
    <source>
        <dbReference type="ARBA" id="ARBA00023136"/>
    </source>
</evidence>
<dbReference type="EMBL" id="MSCN01000001">
    <property type="protein sequence ID" value="PQJ80948.1"/>
    <property type="molecule type" value="Genomic_DNA"/>
</dbReference>
<accession>A0A2S7WTM4</accession>
<dbReference type="InterPro" id="IPR033985">
    <property type="entry name" value="SusD-like_N"/>
</dbReference>
<comment type="similarity">
    <text evidence="2">Belongs to the SusD family.</text>
</comment>
<dbReference type="SUPFAM" id="SSF48452">
    <property type="entry name" value="TPR-like"/>
    <property type="match status" value="1"/>
</dbReference>
<dbReference type="AlphaFoldDB" id="A0A2S7WTM4"/>
<evidence type="ECO:0000256" key="5">
    <source>
        <dbReference type="ARBA" id="ARBA00023237"/>
    </source>
</evidence>
<evidence type="ECO:0000259" key="6">
    <source>
        <dbReference type="Pfam" id="PF07980"/>
    </source>
</evidence>
<dbReference type="InterPro" id="IPR011990">
    <property type="entry name" value="TPR-like_helical_dom_sf"/>
</dbReference>
<evidence type="ECO:0000313" key="8">
    <source>
        <dbReference type="EMBL" id="PQJ80948.1"/>
    </source>
</evidence>
<dbReference type="Pfam" id="PF07980">
    <property type="entry name" value="SusD_RagB"/>
    <property type="match status" value="1"/>
</dbReference>
<protein>
    <submittedName>
        <fullName evidence="8">RagB/SusD family nutrient uptake outer membrane protein</fullName>
    </submittedName>
</protein>
<keyword evidence="4" id="KW-0472">Membrane</keyword>
<feature type="domain" description="SusD-like N-terminal" evidence="7">
    <location>
        <begin position="19"/>
        <end position="220"/>
    </location>
</feature>
<comment type="caution">
    <text evidence="8">The sequence shown here is derived from an EMBL/GenBank/DDBJ whole genome shotgun (WGS) entry which is preliminary data.</text>
</comment>
<comment type="subcellular location">
    <subcellularLocation>
        <location evidence="1">Cell outer membrane</location>
    </subcellularLocation>
</comment>
<keyword evidence="9" id="KW-1185">Reference proteome</keyword>